<accession>A0A7K8NY15</accession>
<name>A0A7K8NY15_CASCA</name>
<dbReference type="PRINTS" id="PR00258">
    <property type="entry name" value="SPERACTRCPTR"/>
</dbReference>
<feature type="domain" description="SRCR" evidence="3">
    <location>
        <begin position="52"/>
        <end position="152"/>
    </location>
</feature>
<sequence length="174" mass="18692">AGAGRIWLQPFFCHGTETALHHCLHYDWGQHYCGHDTDVGVTCSGEGSVDCLRLVNGGGPCAGRVEVKLRGQWGTVADDIWDMEDAEVVCQQLGCGSAKSAHDWTRFGRGSGPIHLVWVDCHSNESTLWECTVKGWGPYTGPHDWDVGVVCQGKSHGVSPGSLTPRATCASTKA</sequence>
<feature type="disulfide bond" evidence="2">
    <location>
        <begin position="90"/>
        <end position="151"/>
    </location>
</feature>
<evidence type="ECO:0000259" key="3">
    <source>
        <dbReference type="PROSITE" id="PS50287"/>
    </source>
</evidence>
<keyword evidence="1 2" id="KW-1015">Disulfide bond</keyword>
<feature type="disulfide bond" evidence="2">
    <location>
        <begin position="13"/>
        <end position="23"/>
    </location>
</feature>
<dbReference type="GO" id="GO:0004252">
    <property type="term" value="F:serine-type endopeptidase activity"/>
    <property type="evidence" value="ECO:0007669"/>
    <property type="project" value="TreeGrafter"/>
</dbReference>
<gene>
    <name evidence="4" type="primary">Cd163_6</name>
    <name evidence="4" type="ORF">CASCAS_R09982</name>
</gene>
<feature type="domain" description="SRCR" evidence="3">
    <location>
        <begin position="1"/>
        <end position="44"/>
    </location>
</feature>
<keyword evidence="5" id="KW-1185">Reference proteome</keyword>
<evidence type="ECO:0000313" key="4">
    <source>
        <dbReference type="EMBL" id="NXE58202.1"/>
    </source>
</evidence>
<reference evidence="4 5" key="1">
    <citation type="submission" date="2019-09" db="EMBL/GenBank/DDBJ databases">
        <title>Bird 10,000 Genomes (B10K) Project - Family phase.</title>
        <authorList>
            <person name="Zhang G."/>
        </authorList>
    </citation>
    <scope>NUCLEOTIDE SEQUENCE [LARGE SCALE GENOMIC DNA]</scope>
    <source>
        <strain evidence="4">B10K-LSUMZ-50683</strain>
        <tissue evidence="4">Muscle</tissue>
    </source>
</reference>
<dbReference type="PROSITE" id="PS50287">
    <property type="entry name" value="SRCR_2"/>
    <property type="match status" value="2"/>
</dbReference>
<dbReference type="Pfam" id="PF00530">
    <property type="entry name" value="SRCR"/>
    <property type="match status" value="2"/>
</dbReference>
<dbReference type="InterPro" id="IPR036772">
    <property type="entry name" value="SRCR-like_dom_sf"/>
</dbReference>
<organism evidence="4 5">
    <name type="scientific">Casuarius casuarius</name>
    <name type="common">Southern cassowary</name>
    <name type="synonym">Struthio casuarius</name>
    <dbReference type="NCBI Taxonomy" id="8787"/>
    <lineage>
        <taxon>Eukaryota</taxon>
        <taxon>Metazoa</taxon>
        <taxon>Chordata</taxon>
        <taxon>Craniata</taxon>
        <taxon>Vertebrata</taxon>
        <taxon>Euteleostomi</taxon>
        <taxon>Archelosauria</taxon>
        <taxon>Archosauria</taxon>
        <taxon>Dinosauria</taxon>
        <taxon>Saurischia</taxon>
        <taxon>Theropoda</taxon>
        <taxon>Coelurosauria</taxon>
        <taxon>Aves</taxon>
        <taxon>Palaeognathae</taxon>
        <taxon>Casuariiformes</taxon>
        <taxon>Casuariidae</taxon>
        <taxon>Casuarius</taxon>
    </lineage>
</organism>
<feature type="non-terminal residue" evidence="4">
    <location>
        <position position="1"/>
    </location>
</feature>
<protein>
    <submittedName>
        <fullName evidence="4">C163A protein</fullName>
    </submittedName>
</protein>
<dbReference type="SUPFAM" id="SSF56487">
    <property type="entry name" value="SRCR-like"/>
    <property type="match status" value="2"/>
</dbReference>
<dbReference type="EMBL" id="VWPT01001198">
    <property type="protein sequence ID" value="NXE58202.1"/>
    <property type="molecule type" value="Genomic_DNA"/>
</dbReference>
<proteinExistence type="predicted"/>
<feature type="disulfide bond" evidence="2">
    <location>
        <begin position="121"/>
        <end position="131"/>
    </location>
</feature>
<dbReference type="GO" id="GO:0005886">
    <property type="term" value="C:plasma membrane"/>
    <property type="evidence" value="ECO:0007669"/>
    <property type="project" value="TreeGrafter"/>
</dbReference>
<feature type="non-terminal residue" evidence="4">
    <location>
        <position position="174"/>
    </location>
</feature>
<dbReference type="Proteomes" id="UP000524187">
    <property type="component" value="Unassembled WGS sequence"/>
</dbReference>
<dbReference type="InterPro" id="IPR001190">
    <property type="entry name" value="SRCR"/>
</dbReference>
<evidence type="ECO:0000256" key="2">
    <source>
        <dbReference type="PROSITE-ProRule" id="PRU00196"/>
    </source>
</evidence>
<dbReference type="FunFam" id="3.10.250.10:FF:000009">
    <property type="entry name" value="WC1"/>
    <property type="match status" value="1"/>
</dbReference>
<dbReference type="AlphaFoldDB" id="A0A7K8NY15"/>
<evidence type="ECO:0000256" key="1">
    <source>
        <dbReference type="ARBA" id="ARBA00023157"/>
    </source>
</evidence>
<evidence type="ECO:0000313" key="5">
    <source>
        <dbReference type="Proteomes" id="UP000524187"/>
    </source>
</evidence>
<dbReference type="PANTHER" id="PTHR48071:SF27">
    <property type="entry name" value="SCAVENGER RECEPTOR CYSTEINE-RICH TYPE 1 PROTEIN M130-LIKE"/>
    <property type="match status" value="1"/>
</dbReference>
<comment type="caution">
    <text evidence="4">The sequence shown here is derived from an EMBL/GenBank/DDBJ whole genome shotgun (WGS) entry which is preliminary data.</text>
</comment>
<comment type="caution">
    <text evidence="2">Lacks conserved residue(s) required for the propagation of feature annotation.</text>
</comment>
<dbReference type="PANTHER" id="PTHR48071">
    <property type="entry name" value="SRCR DOMAIN-CONTAINING PROTEIN"/>
    <property type="match status" value="1"/>
</dbReference>
<dbReference type="GO" id="GO:0031638">
    <property type="term" value="P:zymogen activation"/>
    <property type="evidence" value="ECO:0007669"/>
    <property type="project" value="TreeGrafter"/>
</dbReference>
<dbReference type="Gene3D" id="3.10.250.10">
    <property type="entry name" value="SRCR-like domain"/>
    <property type="match status" value="2"/>
</dbReference>
<dbReference type="SMART" id="SM00202">
    <property type="entry name" value="SR"/>
    <property type="match status" value="1"/>
</dbReference>